<sequence>MPLHVQKVVCYVIHDGHLLVFTHDTIPLAKTGVQVPAGTIEPGETPERAAERELFEETGRIGRVVQSLGEARYDVRPTRDEIAVRHFVLMSIQHADVTERWRAGERFRSDGGGELSWTCWWMPLRDAHVLAAGLGAKIGMAASAAR</sequence>
<dbReference type="Gene3D" id="3.90.79.10">
    <property type="entry name" value="Nucleoside Triphosphate Pyrophosphohydrolase"/>
    <property type="match status" value="1"/>
</dbReference>
<dbReference type="SUPFAM" id="SSF55811">
    <property type="entry name" value="Nudix"/>
    <property type="match status" value="1"/>
</dbReference>
<evidence type="ECO:0000256" key="3">
    <source>
        <dbReference type="RuleBase" id="RU003476"/>
    </source>
</evidence>
<organism evidence="5 6">
    <name type="scientific">Leifsonia soli</name>
    <dbReference type="NCBI Taxonomy" id="582665"/>
    <lineage>
        <taxon>Bacteria</taxon>
        <taxon>Bacillati</taxon>
        <taxon>Actinomycetota</taxon>
        <taxon>Actinomycetes</taxon>
        <taxon>Micrococcales</taxon>
        <taxon>Microbacteriaceae</taxon>
        <taxon>Leifsonia</taxon>
    </lineage>
</organism>
<dbReference type="PRINTS" id="PR00502">
    <property type="entry name" value="NUDIXFAMILY"/>
</dbReference>
<protein>
    <submittedName>
        <fullName evidence="5">8-oxo-dGTP pyrophosphatase MutT (NUDIX family)</fullName>
    </submittedName>
</protein>
<gene>
    <name evidence="5" type="ORF">BJ963_003304</name>
</gene>
<dbReference type="InterPro" id="IPR020476">
    <property type="entry name" value="Nudix_hydrolase"/>
</dbReference>
<dbReference type="PROSITE" id="PS00893">
    <property type="entry name" value="NUDIX_BOX"/>
    <property type="match status" value="1"/>
</dbReference>
<feature type="domain" description="Nudix hydrolase" evidence="4">
    <location>
        <begin position="3"/>
        <end position="144"/>
    </location>
</feature>
<dbReference type="GO" id="GO:0016787">
    <property type="term" value="F:hydrolase activity"/>
    <property type="evidence" value="ECO:0007669"/>
    <property type="project" value="UniProtKB-KW"/>
</dbReference>
<comment type="caution">
    <text evidence="5">The sequence shown here is derived from an EMBL/GenBank/DDBJ whole genome shotgun (WGS) entry which is preliminary data.</text>
</comment>
<dbReference type="Proteomes" id="UP000589620">
    <property type="component" value="Unassembled WGS sequence"/>
</dbReference>
<reference evidence="5 6" key="1">
    <citation type="submission" date="2020-07" db="EMBL/GenBank/DDBJ databases">
        <title>Sequencing the genomes of 1000 actinobacteria strains.</title>
        <authorList>
            <person name="Klenk H.-P."/>
        </authorList>
    </citation>
    <scope>NUCLEOTIDE SEQUENCE [LARGE SCALE GENOMIC DNA]</scope>
    <source>
        <strain evidence="5 6">DSM 23871</strain>
    </source>
</reference>
<comment type="similarity">
    <text evidence="1 3">Belongs to the Nudix hydrolase family.</text>
</comment>
<accession>A0A852T4N0</accession>
<keyword evidence="6" id="KW-1185">Reference proteome</keyword>
<dbReference type="Pfam" id="PF00293">
    <property type="entry name" value="NUDIX"/>
    <property type="match status" value="1"/>
</dbReference>
<evidence type="ECO:0000313" key="6">
    <source>
        <dbReference type="Proteomes" id="UP000589620"/>
    </source>
</evidence>
<evidence type="ECO:0000256" key="2">
    <source>
        <dbReference type="ARBA" id="ARBA00022801"/>
    </source>
</evidence>
<dbReference type="RefSeq" id="WP_179457602.1">
    <property type="nucleotide sequence ID" value="NZ_BAAAPX010000001.1"/>
</dbReference>
<dbReference type="AlphaFoldDB" id="A0A852T4N0"/>
<dbReference type="PROSITE" id="PS51462">
    <property type="entry name" value="NUDIX"/>
    <property type="match status" value="1"/>
</dbReference>
<evidence type="ECO:0000259" key="4">
    <source>
        <dbReference type="PROSITE" id="PS51462"/>
    </source>
</evidence>
<dbReference type="EMBL" id="JACCBJ010000001">
    <property type="protein sequence ID" value="NYD75785.1"/>
    <property type="molecule type" value="Genomic_DNA"/>
</dbReference>
<proteinExistence type="inferred from homology"/>
<evidence type="ECO:0000256" key="1">
    <source>
        <dbReference type="ARBA" id="ARBA00005582"/>
    </source>
</evidence>
<evidence type="ECO:0000313" key="5">
    <source>
        <dbReference type="EMBL" id="NYD75785.1"/>
    </source>
</evidence>
<dbReference type="InterPro" id="IPR015797">
    <property type="entry name" value="NUDIX_hydrolase-like_dom_sf"/>
</dbReference>
<name>A0A852T4N0_9MICO</name>
<dbReference type="InterPro" id="IPR020084">
    <property type="entry name" value="NUDIX_hydrolase_CS"/>
</dbReference>
<dbReference type="InterPro" id="IPR000086">
    <property type="entry name" value="NUDIX_hydrolase_dom"/>
</dbReference>
<keyword evidence="2 3" id="KW-0378">Hydrolase</keyword>